<feature type="chain" id="PRO_5012968503" description="VWFA domain-containing protein" evidence="1">
    <location>
        <begin position="21"/>
        <end position="281"/>
    </location>
</feature>
<protein>
    <recommendedName>
        <fullName evidence="4">VWFA domain-containing protein</fullName>
    </recommendedName>
</protein>
<dbReference type="AlphaFoldDB" id="A0A2A2AF17"/>
<sequence length="281" mass="30929">MQQVCAAACALFALSSPALAQNQVPSCYKANKIENPSPALEREVFILIDQTTPFDEGLQRAIMENADRLLKPGTGFAIASFSSFGQGRYMEILAEGAFEKPLPDDVRRSTGVKILQNLNQCLKDQHAYGRKLAAQALQKAFSGISAGLAHSDVLASIREMSRRAKDSTAQDKIFFVASDMLEHSAISSFYANRNVRLLNVQAEMKKVQEHGMLAQLADARVFVIGAGLVQDARSKNAPKDSGIYRDPKKMGALKGFWEAYFQQSQGRLEEFGMPALLRHID</sequence>
<evidence type="ECO:0000256" key="1">
    <source>
        <dbReference type="SAM" id="SignalP"/>
    </source>
</evidence>
<reference evidence="2 3" key="1">
    <citation type="submission" date="2017-08" db="EMBL/GenBank/DDBJ databases">
        <title>WGS of Clinical strains of the CDC Group NO-1 linked to zoonotic infections in humans.</title>
        <authorList>
            <person name="Bernier A.-M."/>
            <person name="Bernard K."/>
        </authorList>
    </citation>
    <scope>NUCLEOTIDE SEQUENCE [LARGE SCALE GENOMIC DNA]</scope>
    <source>
        <strain evidence="2 3">NML03-0146</strain>
    </source>
</reference>
<name>A0A2A2AF17_9BURK</name>
<organism evidence="2 3">
    <name type="scientific">Vandammella animalimorsus</name>
    <dbReference type="NCBI Taxonomy" id="2029117"/>
    <lineage>
        <taxon>Bacteria</taxon>
        <taxon>Pseudomonadati</taxon>
        <taxon>Pseudomonadota</taxon>
        <taxon>Betaproteobacteria</taxon>
        <taxon>Burkholderiales</taxon>
        <taxon>Comamonadaceae</taxon>
        <taxon>Vandammella</taxon>
    </lineage>
</organism>
<dbReference type="Proteomes" id="UP000217999">
    <property type="component" value="Unassembled WGS sequence"/>
</dbReference>
<gene>
    <name evidence="2" type="ORF">CK620_03305</name>
</gene>
<evidence type="ECO:0000313" key="3">
    <source>
        <dbReference type="Proteomes" id="UP000217999"/>
    </source>
</evidence>
<proteinExistence type="predicted"/>
<dbReference type="EMBL" id="NSJF01000001">
    <property type="protein sequence ID" value="PAT36352.1"/>
    <property type="molecule type" value="Genomic_DNA"/>
</dbReference>
<feature type="signal peptide" evidence="1">
    <location>
        <begin position="1"/>
        <end position="20"/>
    </location>
</feature>
<evidence type="ECO:0008006" key="4">
    <source>
        <dbReference type="Google" id="ProtNLM"/>
    </source>
</evidence>
<accession>A0A2A2AF17</accession>
<evidence type="ECO:0000313" key="2">
    <source>
        <dbReference type="EMBL" id="PAT36352.1"/>
    </source>
</evidence>
<comment type="caution">
    <text evidence="2">The sequence shown here is derived from an EMBL/GenBank/DDBJ whole genome shotgun (WGS) entry which is preliminary data.</text>
</comment>
<keyword evidence="1" id="KW-0732">Signal</keyword>